<name>A0ACC0XDM4_9ROSI</name>
<keyword evidence="2" id="KW-1185">Reference proteome</keyword>
<evidence type="ECO:0000313" key="1">
    <source>
        <dbReference type="EMBL" id="KAJ0016445.1"/>
    </source>
</evidence>
<proteinExistence type="predicted"/>
<evidence type="ECO:0000313" key="2">
    <source>
        <dbReference type="Proteomes" id="UP001163603"/>
    </source>
</evidence>
<reference evidence="2" key="1">
    <citation type="journal article" date="2023" name="G3 (Bethesda)">
        <title>Genome assembly and association tests identify interacting loci associated with vigor, precocity, and sex in interspecific pistachio rootstocks.</title>
        <authorList>
            <person name="Palmer W."/>
            <person name="Jacygrad E."/>
            <person name="Sagayaradj S."/>
            <person name="Cavanaugh K."/>
            <person name="Han R."/>
            <person name="Bertier L."/>
            <person name="Beede B."/>
            <person name="Kafkas S."/>
            <person name="Golino D."/>
            <person name="Preece J."/>
            <person name="Michelmore R."/>
        </authorList>
    </citation>
    <scope>NUCLEOTIDE SEQUENCE [LARGE SCALE GENOMIC DNA]</scope>
</reference>
<protein>
    <submittedName>
        <fullName evidence="1">Uncharacterized protein</fullName>
    </submittedName>
</protein>
<dbReference type="EMBL" id="CM047747">
    <property type="protein sequence ID" value="KAJ0016445.1"/>
    <property type="molecule type" value="Genomic_DNA"/>
</dbReference>
<comment type="caution">
    <text evidence="1">The sequence shown here is derived from an EMBL/GenBank/DDBJ whole genome shotgun (WGS) entry which is preliminary data.</text>
</comment>
<sequence length="209" mass="23673">MEREMWWFEKVKRNLHPVVAEAKNNEGKTPRALFTKQNRELREKSDKWTKEIANACIMGSTLMATVVFAALFTVPCGTNENTGTPHFVRRASFVVFAILDTLALLLSYLSLLMFLAVISSPCEEADFYGRVPGDLALGLNLLQYSIETMMLAFSATMFIVFKDGWLWVPILLTVMAIFTMLMCVGKSWTAGGEMFYFVNENGDIIYLFT</sequence>
<dbReference type="Proteomes" id="UP001163603">
    <property type="component" value="Chromosome 12"/>
</dbReference>
<accession>A0ACC0XDM4</accession>
<organism evidence="1 2">
    <name type="scientific">Pistacia integerrima</name>
    <dbReference type="NCBI Taxonomy" id="434235"/>
    <lineage>
        <taxon>Eukaryota</taxon>
        <taxon>Viridiplantae</taxon>
        <taxon>Streptophyta</taxon>
        <taxon>Embryophyta</taxon>
        <taxon>Tracheophyta</taxon>
        <taxon>Spermatophyta</taxon>
        <taxon>Magnoliopsida</taxon>
        <taxon>eudicotyledons</taxon>
        <taxon>Gunneridae</taxon>
        <taxon>Pentapetalae</taxon>
        <taxon>rosids</taxon>
        <taxon>malvids</taxon>
        <taxon>Sapindales</taxon>
        <taxon>Anacardiaceae</taxon>
        <taxon>Pistacia</taxon>
    </lineage>
</organism>
<gene>
    <name evidence="1" type="ORF">Pint_12322</name>
</gene>